<dbReference type="Pfam" id="PF16400">
    <property type="entry name" value="DUF5008"/>
    <property type="match status" value="1"/>
</dbReference>
<feature type="domain" description="DUF5008" evidence="1">
    <location>
        <begin position="26"/>
        <end position="117"/>
    </location>
</feature>
<dbReference type="Pfam" id="PF17164">
    <property type="entry name" value="DUF5122"/>
    <property type="match status" value="5"/>
</dbReference>
<dbReference type="EMBL" id="BAABGR010000006">
    <property type="protein sequence ID" value="GAA4511442.1"/>
    <property type="molecule type" value="Genomic_DNA"/>
</dbReference>
<dbReference type="PROSITE" id="PS51257">
    <property type="entry name" value="PROKAR_LIPOPROTEIN"/>
    <property type="match status" value="1"/>
</dbReference>
<dbReference type="InterPro" id="IPR032175">
    <property type="entry name" value="DUF5008"/>
</dbReference>
<sequence length="528" mass="56483">MREIFGKIIAALLIFLSVVGCQKKEEVGVNPYEGGKEPFGILFTANRTDPEIAAPGEVVRVNVKGLKKYENKFDIRLNDVSTEVVALTDSTIDIRMPAQVSSGIVTVILDGQIFYGPRIGVEGKVAVDTDYKIVNGFDMGLRQIMPHSGGHIVVGSFTNFENEKSGNTYRTGIHHITSLGQSSTSMDFRRRANGPISSIARLPNGKFIVGGSLTTFSARAVGGIARLNANGSLDTTVVAVINPNADTKPLDGLDTVSSFNAGFSGGMVSYVFETPDNGVIVVGSFTSYWKIDYAYSSRVNRYYINTKVKNVARLKEDGTLDSTFNVNNTGFNGFVNGAVKLNDGRIVIAGTFTNYNGKAVNNIVCLKPNGEVDEDFLSHGGTNLPIQSVTYNSTLNKLAIAGTFKTFGSVPTNGVVLLNADGSVDQNFVLGDMDGEFPNYAYILNSGKVFVTGSFSKYNGINRGGVLILEADGTAKQEYNNLGSFRGTPTTLVETTSSLGNPAILLGGTIYEVGGKNVGHIVKIEIKN</sequence>
<evidence type="ECO:0000313" key="3">
    <source>
        <dbReference type="Proteomes" id="UP001500394"/>
    </source>
</evidence>
<dbReference type="Proteomes" id="UP001500394">
    <property type="component" value="Unassembled WGS sequence"/>
</dbReference>
<accession>A0ABP8QVV8</accession>
<keyword evidence="3" id="KW-1185">Reference proteome</keyword>
<dbReference type="InterPro" id="IPR013431">
    <property type="entry name" value="Delta_60_rpt"/>
</dbReference>
<proteinExistence type="predicted"/>
<organism evidence="2 3">
    <name type="scientific">Sphingobacterium thermophilum</name>
    <dbReference type="NCBI Taxonomy" id="768534"/>
    <lineage>
        <taxon>Bacteria</taxon>
        <taxon>Pseudomonadati</taxon>
        <taxon>Bacteroidota</taxon>
        <taxon>Sphingobacteriia</taxon>
        <taxon>Sphingobacteriales</taxon>
        <taxon>Sphingobacteriaceae</taxon>
        <taxon>Sphingobacterium</taxon>
    </lineage>
</organism>
<evidence type="ECO:0000259" key="1">
    <source>
        <dbReference type="Pfam" id="PF16400"/>
    </source>
</evidence>
<reference evidence="3" key="1">
    <citation type="journal article" date="2019" name="Int. J. Syst. Evol. Microbiol.">
        <title>The Global Catalogue of Microorganisms (GCM) 10K type strain sequencing project: providing services to taxonomists for standard genome sequencing and annotation.</title>
        <authorList>
            <consortium name="The Broad Institute Genomics Platform"/>
            <consortium name="The Broad Institute Genome Sequencing Center for Infectious Disease"/>
            <person name="Wu L."/>
            <person name="Ma J."/>
        </authorList>
    </citation>
    <scope>NUCLEOTIDE SEQUENCE [LARGE SCALE GENOMIC DNA]</scope>
    <source>
        <strain evidence="3">JCM 17858</strain>
    </source>
</reference>
<protein>
    <submittedName>
        <fullName evidence="2">DUF5124 domain-containing protein</fullName>
    </submittedName>
</protein>
<dbReference type="RefSeq" id="WP_345064025.1">
    <property type="nucleotide sequence ID" value="NZ_BAABGR010000006.1"/>
</dbReference>
<dbReference type="Gene3D" id="2.80.10.50">
    <property type="match status" value="2"/>
</dbReference>
<gene>
    <name evidence="2" type="ORF">GCM10023173_04120</name>
</gene>
<name>A0ABP8QVV8_9SPHI</name>
<comment type="caution">
    <text evidence="2">The sequence shown here is derived from an EMBL/GenBank/DDBJ whole genome shotgun (WGS) entry which is preliminary data.</text>
</comment>
<evidence type="ECO:0000313" key="2">
    <source>
        <dbReference type="EMBL" id="GAA4511442.1"/>
    </source>
</evidence>